<evidence type="ECO:0000256" key="2">
    <source>
        <dbReference type="ARBA" id="ARBA00012729"/>
    </source>
</evidence>
<dbReference type="InterPro" id="IPR004954">
    <property type="entry name" value="Mucin-bd"/>
</dbReference>
<evidence type="ECO:0000259" key="10">
    <source>
        <dbReference type="PROSITE" id="PS51910"/>
    </source>
</evidence>
<dbReference type="EMBL" id="MJEA01000010">
    <property type="protein sequence ID" value="OQO69573.1"/>
    <property type="molecule type" value="Genomic_DNA"/>
</dbReference>
<dbReference type="SMART" id="SM00495">
    <property type="entry name" value="ChtBD3"/>
    <property type="match status" value="1"/>
</dbReference>
<dbReference type="Gene3D" id="2.10.10.20">
    <property type="entry name" value="Carbohydrate-binding module superfamily 5/12"/>
    <property type="match status" value="1"/>
</dbReference>
<dbReference type="SUPFAM" id="SSF54556">
    <property type="entry name" value="Chitinase insertion domain"/>
    <property type="match status" value="1"/>
</dbReference>
<dbReference type="SUPFAM" id="SSF51445">
    <property type="entry name" value="(Trans)glycosidases"/>
    <property type="match status" value="1"/>
</dbReference>
<dbReference type="InterPro" id="IPR036573">
    <property type="entry name" value="CBM_sf_5/12"/>
</dbReference>
<evidence type="ECO:0000256" key="4">
    <source>
        <dbReference type="ARBA" id="ARBA00023024"/>
    </source>
</evidence>
<evidence type="ECO:0000256" key="5">
    <source>
        <dbReference type="ARBA" id="ARBA00023277"/>
    </source>
</evidence>
<dbReference type="Proteomes" id="UP000192477">
    <property type="component" value="Unassembled WGS sequence"/>
</dbReference>
<dbReference type="CDD" id="cd06548">
    <property type="entry name" value="GH18_chitinase"/>
    <property type="match status" value="1"/>
</dbReference>
<dbReference type="Pfam" id="PF00704">
    <property type="entry name" value="Glyco_hydro_18"/>
    <property type="match status" value="1"/>
</dbReference>
<feature type="domain" description="GH18" evidence="10">
    <location>
        <begin position="170"/>
        <end position="562"/>
    </location>
</feature>
<proteinExistence type="predicted"/>
<keyword evidence="6 8" id="KW-0326">Glycosidase</keyword>
<sequence length="720" mass="81467">MKTKNKLKKAFALSMVGMTLWSPQALTAFAEGIQPTGSSLTMDDQANVINGLNETHMWSNDGGDSWQQGKQGQLFRGTQEVSVARYDSVVVSSQKWQAKSYPGGAYVIYKGTIWQNAWWAEATDVPGSANVWKQVKGLPTPIAKFNFNRFTDEEANKYQLEEAEKVQNQKKVIGYFANWHGYKTDYQPQNPDYSFANGVTNGKGYDPEDVPFDKISHVNYAFMVIDSEGNLKSNDPWADYGESEEGGGRTYIKQIVEKAEENDVAAMVSIGGWTNSVDERGFDHATATPARMNRFTDQLVDFMLKYGFDGIDIDWEYPENNEEKEKFVALIKQLREKMTEVGKENDQYYQLSIAVTANHQKMEFIAPEVVNQYVDSFNVMTYDFRGGFDSETGHQAPLYATSTDKDKKFNIARAMEEYHNVYKIPKHKLMVGMSYYSRGFANVNKAGMGVPSKGVPNGGTWDDPAQLAGLKPWCQLKDFEAQAKDENNKNLSYHWDNEAKAPYIYDSQKKELFTYDNIQSISHKVNYTIDNGYGGAIIWELAHDTPETDELGTIVQNVLTGTKVDIEEAEDENIKQTINIGGQGISGGGDTHKSGFARLKLEVENQQLSLVKNSDYQFHWYSWPQNKYAAVKVTNEQGKILFDQTWGPKEKVEGNGYQKFDVFKQFNLQEGSKVEIFHAEGKHHRFSTSDNDELKTKLGKTGNTYVYTMQGKKLVLTEVK</sequence>
<dbReference type="SUPFAM" id="SSF51055">
    <property type="entry name" value="Carbohydrate binding domain"/>
    <property type="match status" value="1"/>
</dbReference>
<dbReference type="PANTHER" id="PTHR11177:SF317">
    <property type="entry name" value="CHITINASE 12-RELATED"/>
    <property type="match status" value="1"/>
</dbReference>
<dbReference type="InterPro" id="IPR001579">
    <property type="entry name" value="Glyco_hydro_18_chit_AS"/>
</dbReference>
<evidence type="ECO:0000313" key="12">
    <source>
        <dbReference type="Proteomes" id="UP000192477"/>
    </source>
</evidence>
<keyword evidence="3 8" id="KW-0378">Hydrolase</keyword>
<reference evidence="11 12" key="1">
    <citation type="journal article" date="2017" name="BMC Microbiol.">
        <title>Comparative genomics of Enterococcus spp. isolated from bovine feces.</title>
        <authorList>
            <person name="Beukers A.G."/>
            <person name="Zaheer R."/>
            <person name="Goji N."/>
            <person name="Amoako K.K."/>
            <person name="Chaves A.V."/>
            <person name="Ward M.P."/>
            <person name="McAllister T.A."/>
        </authorList>
    </citation>
    <scope>NUCLEOTIDE SEQUENCE [LARGE SCALE GENOMIC DNA]</scope>
    <source>
        <strain evidence="11 12">F1129D 143</strain>
    </source>
</reference>
<dbReference type="EC" id="3.2.1.14" evidence="2"/>
<evidence type="ECO:0000256" key="9">
    <source>
        <dbReference type="SAM" id="SignalP"/>
    </source>
</evidence>
<keyword evidence="4" id="KW-0146">Chitin degradation</keyword>
<gene>
    <name evidence="11" type="ORF">BH747_09895</name>
</gene>
<dbReference type="SMART" id="SM00636">
    <property type="entry name" value="Glyco_18"/>
    <property type="match status" value="1"/>
</dbReference>
<comment type="caution">
    <text evidence="11">The sequence shown here is derived from an EMBL/GenBank/DDBJ whole genome shotgun (WGS) entry which is preliminary data.</text>
</comment>
<evidence type="ECO:0000256" key="3">
    <source>
        <dbReference type="ARBA" id="ARBA00022801"/>
    </source>
</evidence>
<protein>
    <recommendedName>
        <fullName evidence="2">chitinase</fullName>
        <ecNumber evidence="2">3.2.1.14</ecNumber>
    </recommendedName>
</protein>
<feature type="signal peptide" evidence="9">
    <location>
        <begin position="1"/>
        <end position="30"/>
    </location>
</feature>
<dbReference type="CDD" id="cd12215">
    <property type="entry name" value="ChiC_BD"/>
    <property type="match status" value="1"/>
</dbReference>
<evidence type="ECO:0000256" key="1">
    <source>
        <dbReference type="ARBA" id="ARBA00000822"/>
    </source>
</evidence>
<dbReference type="STRING" id="112904.BH747_09895"/>
<dbReference type="GO" id="GO:0030246">
    <property type="term" value="F:carbohydrate binding"/>
    <property type="evidence" value="ECO:0007669"/>
    <property type="project" value="InterPro"/>
</dbReference>
<evidence type="ECO:0000256" key="7">
    <source>
        <dbReference type="ARBA" id="ARBA00023326"/>
    </source>
</evidence>
<keyword evidence="7" id="KW-0624">Polysaccharide degradation</keyword>
<comment type="catalytic activity">
    <reaction evidence="1">
        <text>Random endo-hydrolysis of N-acetyl-beta-D-glucosaminide (1-&gt;4)-beta-linkages in chitin and chitodextrins.</text>
        <dbReference type="EC" id="3.2.1.14"/>
    </reaction>
</comment>
<feature type="chain" id="PRO_5012890174" description="chitinase" evidence="9">
    <location>
        <begin position="31"/>
        <end position="720"/>
    </location>
</feature>
<dbReference type="PROSITE" id="PS51910">
    <property type="entry name" value="GH18_2"/>
    <property type="match status" value="1"/>
</dbReference>
<evidence type="ECO:0000256" key="8">
    <source>
        <dbReference type="RuleBase" id="RU000489"/>
    </source>
</evidence>
<dbReference type="InterPro" id="IPR011583">
    <property type="entry name" value="Chitinase_II/V-like_cat"/>
</dbReference>
<dbReference type="Gene3D" id="3.20.20.80">
    <property type="entry name" value="Glycosidases"/>
    <property type="match status" value="1"/>
</dbReference>
<dbReference type="GO" id="GO:0005576">
    <property type="term" value="C:extracellular region"/>
    <property type="evidence" value="ECO:0007669"/>
    <property type="project" value="InterPro"/>
</dbReference>
<dbReference type="PROSITE" id="PS01095">
    <property type="entry name" value="GH18_1"/>
    <property type="match status" value="1"/>
</dbReference>
<dbReference type="InterPro" id="IPR017853">
    <property type="entry name" value="GH"/>
</dbReference>
<keyword evidence="9" id="KW-0732">Signal</keyword>
<dbReference type="PANTHER" id="PTHR11177">
    <property type="entry name" value="CHITINASE"/>
    <property type="match status" value="1"/>
</dbReference>
<name>A0A1V8YAC0_9ENTE</name>
<keyword evidence="5" id="KW-0119">Carbohydrate metabolism</keyword>
<organism evidence="11 12">
    <name type="scientific">Enterococcus villorum</name>
    <dbReference type="NCBI Taxonomy" id="112904"/>
    <lineage>
        <taxon>Bacteria</taxon>
        <taxon>Bacillati</taxon>
        <taxon>Bacillota</taxon>
        <taxon>Bacilli</taxon>
        <taxon>Lactobacillales</taxon>
        <taxon>Enterococcaceae</taxon>
        <taxon>Enterococcus</taxon>
    </lineage>
</organism>
<dbReference type="InterPro" id="IPR003610">
    <property type="entry name" value="CBM5/12"/>
</dbReference>
<dbReference type="InterPro" id="IPR029070">
    <property type="entry name" value="Chitinase_insertion_sf"/>
</dbReference>
<dbReference type="GO" id="GO:0008061">
    <property type="term" value="F:chitin binding"/>
    <property type="evidence" value="ECO:0007669"/>
    <property type="project" value="InterPro"/>
</dbReference>
<dbReference type="RefSeq" id="WP_081184272.1">
    <property type="nucleotide sequence ID" value="NZ_MJEA01000010.1"/>
</dbReference>
<dbReference type="GO" id="GO:0000272">
    <property type="term" value="P:polysaccharide catabolic process"/>
    <property type="evidence" value="ECO:0007669"/>
    <property type="project" value="UniProtKB-KW"/>
</dbReference>
<dbReference type="GO" id="GO:0008843">
    <property type="term" value="F:endochitinase activity"/>
    <property type="evidence" value="ECO:0007669"/>
    <property type="project" value="UniProtKB-EC"/>
</dbReference>
<dbReference type="OrthoDB" id="9775889at2"/>
<evidence type="ECO:0000256" key="6">
    <source>
        <dbReference type="ARBA" id="ARBA00023295"/>
    </source>
</evidence>
<accession>A0A1V8YAC0</accession>
<dbReference type="GO" id="GO:0006032">
    <property type="term" value="P:chitin catabolic process"/>
    <property type="evidence" value="ECO:0007669"/>
    <property type="project" value="UniProtKB-KW"/>
</dbReference>
<evidence type="ECO:0000313" key="11">
    <source>
        <dbReference type="EMBL" id="OQO69573.1"/>
    </source>
</evidence>
<dbReference type="InterPro" id="IPR001223">
    <property type="entry name" value="Glyco_hydro18_cat"/>
</dbReference>
<dbReference type="AlphaFoldDB" id="A0A1V8YAC0"/>
<dbReference type="Gene3D" id="3.10.50.10">
    <property type="match status" value="1"/>
</dbReference>
<dbReference type="Pfam" id="PF03272">
    <property type="entry name" value="Mucin_bdg"/>
    <property type="match status" value="1"/>
</dbReference>
<dbReference type="InterPro" id="IPR050314">
    <property type="entry name" value="Glycosyl_Hydrlase_18"/>
</dbReference>